<feature type="region of interest" description="Disordered" evidence="1">
    <location>
        <begin position="33"/>
        <end position="108"/>
    </location>
</feature>
<dbReference type="Proteomes" id="UP000322245">
    <property type="component" value="Unassembled WGS sequence"/>
</dbReference>
<dbReference type="AlphaFoldDB" id="A0A5D3AVR7"/>
<feature type="compositionally biased region" description="Basic and acidic residues" evidence="1">
    <location>
        <begin position="92"/>
        <end position="107"/>
    </location>
</feature>
<evidence type="ECO:0000256" key="1">
    <source>
        <dbReference type="SAM" id="MobiDB-lite"/>
    </source>
</evidence>
<proteinExistence type="predicted"/>
<comment type="caution">
    <text evidence="2">The sequence shown here is derived from an EMBL/GenBank/DDBJ whole genome shotgun (WGS) entry which is preliminary data.</text>
</comment>
<organism evidence="2 3">
    <name type="scientific">Cryptococcus floricola</name>
    <dbReference type="NCBI Taxonomy" id="2591691"/>
    <lineage>
        <taxon>Eukaryota</taxon>
        <taxon>Fungi</taxon>
        <taxon>Dikarya</taxon>
        <taxon>Basidiomycota</taxon>
        <taxon>Agaricomycotina</taxon>
        <taxon>Tremellomycetes</taxon>
        <taxon>Tremellales</taxon>
        <taxon>Cryptococcaceae</taxon>
        <taxon>Cryptococcus</taxon>
    </lineage>
</organism>
<keyword evidence="3" id="KW-1185">Reference proteome</keyword>
<evidence type="ECO:0000313" key="2">
    <source>
        <dbReference type="EMBL" id="TYJ55507.1"/>
    </source>
</evidence>
<name>A0A5D3AVR7_9TREE</name>
<feature type="region of interest" description="Disordered" evidence="1">
    <location>
        <begin position="165"/>
        <end position="186"/>
    </location>
</feature>
<protein>
    <submittedName>
        <fullName evidence="2">Uncharacterized protein</fullName>
    </submittedName>
</protein>
<reference evidence="2 3" key="1">
    <citation type="submission" date="2017-05" db="EMBL/GenBank/DDBJ databases">
        <title>The Genome Sequence of Tsuchiyaea wingfieldii DSM 27421.</title>
        <authorList>
            <person name="Cuomo C."/>
            <person name="Passer A."/>
            <person name="Billmyre B."/>
            <person name="Heitman J."/>
        </authorList>
    </citation>
    <scope>NUCLEOTIDE SEQUENCE [LARGE SCALE GENOMIC DNA]</scope>
    <source>
        <strain evidence="2 3">DSM 27421</strain>
    </source>
</reference>
<feature type="compositionally biased region" description="Acidic residues" evidence="1">
    <location>
        <begin position="176"/>
        <end position="186"/>
    </location>
</feature>
<gene>
    <name evidence="2" type="ORF">B9479_003779</name>
</gene>
<sequence length="186" mass="20449">MSGQNIPEDDSEIVILETATPLLSRDEGLQLIEDAFREFGTTPGNREEEAGPKNTESPSSHNEESFRMPSLDADDSTPLAEQLSRLTAEANDTLRDRYPGMTREQRSRRVLSAVRSELEQRLGHSDFILNFKIDDHSDPDWVQGDSNFEGGEITEGTVSAARLVPIEEGDTANPASEDDDTAGNGQ</sequence>
<evidence type="ECO:0000313" key="3">
    <source>
        <dbReference type="Proteomes" id="UP000322245"/>
    </source>
</evidence>
<dbReference type="EMBL" id="NIDF01000038">
    <property type="protein sequence ID" value="TYJ55507.1"/>
    <property type="molecule type" value="Genomic_DNA"/>
</dbReference>
<accession>A0A5D3AVR7</accession>